<keyword evidence="4" id="KW-1185">Reference proteome</keyword>
<dbReference type="PANTHER" id="PTHR13939:SF0">
    <property type="entry name" value="NMN AMIDOHYDROLASE-LIKE PROTEIN YFAY"/>
    <property type="match status" value="1"/>
</dbReference>
<organism evidence="3 4">
    <name type="scientific">Tetragonisca angustula</name>
    <dbReference type="NCBI Taxonomy" id="166442"/>
    <lineage>
        <taxon>Eukaryota</taxon>
        <taxon>Metazoa</taxon>
        <taxon>Ecdysozoa</taxon>
        <taxon>Arthropoda</taxon>
        <taxon>Hexapoda</taxon>
        <taxon>Insecta</taxon>
        <taxon>Pterygota</taxon>
        <taxon>Neoptera</taxon>
        <taxon>Endopterygota</taxon>
        <taxon>Hymenoptera</taxon>
        <taxon>Apocrita</taxon>
        <taxon>Aculeata</taxon>
        <taxon>Apoidea</taxon>
        <taxon>Anthophila</taxon>
        <taxon>Apidae</taxon>
        <taxon>Tetragonisca</taxon>
    </lineage>
</organism>
<dbReference type="AlphaFoldDB" id="A0AAW0ZIV0"/>
<sequence length="469" mass="54679">MINLHRYKVVKILLKCCRRTNINWTVIRLRTDERHPTAGIIVIGDEILKAQVKDTNCFYACKLLYKHGVKVQKIAVVRDNLEDISKEIKYFSKMFNHVFTSGGIGPTHDDVTYEAVALAFNDSLHYHPTLVNIIENYFNAGTFPSPAYKMAHIPTKSVLRFGTSEITGKKLTYPFIMVENVYIFPGSPTFFETSFQTLCKECFANCKSFAATEVYINAKEESFADVLYAIAREYPNVTFGSYPEYNRYYKVRVTIESENETDTEAAKTMFCNRIPRDVLVHYDRTPHIDCSSKYDALIQRSQRRSVYERSFKKFVNYYEKPEHVWIYLDGSEESVLMVHLARIASDKLRHCSKLKLRTICLESDIQKMGTDEFIHELKNRYNIEMSKLECKERDAVCTISNFAALRPELRVLLVGKRLNSKKETYDDIARLNGDYSSFVQVHFPLIDWTDDDVRDFFSWFCLPYNRTET</sequence>
<dbReference type="Gene3D" id="3.40.50.620">
    <property type="entry name" value="HUPs"/>
    <property type="match status" value="1"/>
</dbReference>
<dbReference type="SUPFAM" id="SSF52402">
    <property type="entry name" value="Adenine nucleotide alpha hydrolases-like"/>
    <property type="match status" value="1"/>
</dbReference>
<dbReference type="Gene3D" id="3.40.980.10">
    <property type="entry name" value="MoaB/Mog-like domain"/>
    <property type="match status" value="1"/>
</dbReference>
<dbReference type="CDD" id="cd00885">
    <property type="entry name" value="cinA"/>
    <property type="match status" value="1"/>
</dbReference>
<evidence type="ECO:0000313" key="4">
    <source>
        <dbReference type="Proteomes" id="UP001432146"/>
    </source>
</evidence>
<dbReference type="Pfam" id="PF00994">
    <property type="entry name" value="MoCF_biosynth"/>
    <property type="match status" value="1"/>
</dbReference>
<dbReference type="Proteomes" id="UP001432146">
    <property type="component" value="Unassembled WGS sequence"/>
</dbReference>
<dbReference type="Pfam" id="PF24102">
    <property type="entry name" value="FLAD1_M"/>
    <property type="match status" value="1"/>
</dbReference>
<dbReference type="InterPro" id="IPR001453">
    <property type="entry name" value="MoaB/Mog_dom"/>
</dbReference>
<dbReference type="InterPro" id="IPR036425">
    <property type="entry name" value="MoaB/Mog-like_dom_sf"/>
</dbReference>
<dbReference type="PANTHER" id="PTHR13939">
    <property type="entry name" value="NICOTINAMIDE-NUCLEOTIDE AMIDOHYDROLASE PNCC"/>
    <property type="match status" value="1"/>
</dbReference>
<evidence type="ECO:0000256" key="1">
    <source>
        <dbReference type="ARBA" id="ARBA00007589"/>
    </source>
</evidence>
<dbReference type="SUPFAM" id="SSF53218">
    <property type="entry name" value="Molybdenum cofactor biosynthesis proteins"/>
    <property type="match status" value="1"/>
</dbReference>
<comment type="similarity">
    <text evidence="1">In the N-terminal section; belongs to the MoaB/Mog family.</text>
</comment>
<evidence type="ECO:0000313" key="3">
    <source>
        <dbReference type="EMBL" id="KAK9297467.1"/>
    </source>
</evidence>
<gene>
    <name evidence="3" type="ORF">QLX08_008876</name>
</gene>
<proteinExistence type="inferred from homology"/>
<evidence type="ECO:0000259" key="2">
    <source>
        <dbReference type="SMART" id="SM00852"/>
    </source>
</evidence>
<dbReference type="InterPro" id="IPR050101">
    <property type="entry name" value="CinA"/>
</dbReference>
<dbReference type="InterPro" id="IPR014729">
    <property type="entry name" value="Rossmann-like_a/b/a_fold"/>
</dbReference>
<comment type="caution">
    <text evidence="3">The sequence shown here is derived from an EMBL/GenBank/DDBJ whole genome shotgun (WGS) entry which is preliminary data.</text>
</comment>
<dbReference type="InterPro" id="IPR056596">
    <property type="entry name" value="FLAD1_M"/>
</dbReference>
<accession>A0AAW0ZIV0</accession>
<name>A0AAW0ZIV0_9HYME</name>
<dbReference type="EMBL" id="JAWNGG020000191">
    <property type="protein sequence ID" value="KAK9297467.1"/>
    <property type="molecule type" value="Genomic_DNA"/>
</dbReference>
<reference evidence="3 4" key="1">
    <citation type="submission" date="2024-05" db="EMBL/GenBank/DDBJ databases">
        <title>The nuclear and mitochondrial genome assemblies of Tetragonisca angustula (Apidae: Meliponini), a tiny yet remarkable pollinator in the Neotropics.</title>
        <authorList>
            <person name="Ferrari R."/>
            <person name="Ricardo P.C."/>
            <person name="Dias F.C."/>
            <person name="Araujo N.S."/>
            <person name="Soares D.O."/>
            <person name="Zhou Q.-S."/>
            <person name="Zhu C.-D."/>
            <person name="Coutinho L."/>
            <person name="Airas M.C."/>
            <person name="Batista T.M."/>
        </authorList>
    </citation>
    <scope>NUCLEOTIDE SEQUENCE [LARGE SCALE GENOMIC DNA]</scope>
    <source>
        <strain evidence="3">ASF017062</strain>
        <tissue evidence="3">Abdomen</tissue>
    </source>
</reference>
<dbReference type="SMART" id="SM00852">
    <property type="entry name" value="MoCF_biosynth"/>
    <property type="match status" value="1"/>
</dbReference>
<protein>
    <recommendedName>
        <fullName evidence="2">MoaB/Mog domain-containing protein</fullName>
    </recommendedName>
</protein>
<feature type="domain" description="MoaB/Mog" evidence="2">
    <location>
        <begin position="39"/>
        <end position="205"/>
    </location>
</feature>